<dbReference type="Pfam" id="PF02416">
    <property type="entry name" value="TatA_B_E"/>
    <property type="match status" value="1"/>
</dbReference>
<reference evidence="9 10" key="1">
    <citation type="journal article" date="2022" name="Microbiol. Resour. Announc.">
        <title>Complete Genome Sequence of the Hyperthermophilic and Acidophilic Archaeon Saccharolobus caldissimus Strain HS-3T.</title>
        <authorList>
            <person name="Sakai H.D."/>
            <person name="Kurosawa N."/>
        </authorList>
    </citation>
    <scope>NUCLEOTIDE SEQUENCE [LARGE SCALE GENOMIC DNA]</scope>
    <source>
        <strain evidence="9 10">JCM32116</strain>
    </source>
</reference>
<keyword evidence="6" id="KW-0811">Translocation</keyword>
<evidence type="ECO:0000313" key="10">
    <source>
        <dbReference type="Proteomes" id="UP001319921"/>
    </source>
</evidence>
<dbReference type="EMBL" id="AP025226">
    <property type="protein sequence ID" value="BDB97529.1"/>
    <property type="molecule type" value="Genomic_DNA"/>
</dbReference>
<evidence type="ECO:0000256" key="6">
    <source>
        <dbReference type="ARBA" id="ARBA00023010"/>
    </source>
</evidence>
<evidence type="ECO:0000256" key="3">
    <source>
        <dbReference type="ARBA" id="ARBA00022692"/>
    </source>
</evidence>
<keyword evidence="3" id="KW-0812">Transmembrane</keyword>
<keyword evidence="4" id="KW-0653">Protein transport</keyword>
<evidence type="ECO:0000313" key="9">
    <source>
        <dbReference type="EMBL" id="BDB97529.1"/>
    </source>
</evidence>
<gene>
    <name evidence="9" type="ORF">SACC_05460</name>
</gene>
<keyword evidence="2" id="KW-0813">Transport</keyword>
<dbReference type="KEGG" id="scas:SACC_05460"/>
<dbReference type="AlphaFoldDB" id="A0AAQ4CNZ8"/>
<dbReference type="RefSeq" id="WP_229571518.1">
    <property type="nucleotide sequence ID" value="NZ_AP025226.1"/>
</dbReference>
<proteinExistence type="predicted"/>
<evidence type="ECO:0000256" key="4">
    <source>
        <dbReference type="ARBA" id="ARBA00022927"/>
    </source>
</evidence>
<keyword evidence="8" id="KW-0175">Coiled coil</keyword>
<dbReference type="GeneID" id="68865276"/>
<keyword evidence="10" id="KW-1185">Reference proteome</keyword>
<dbReference type="InterPro" id="IPR003369">
    <property type="entry name" value="TatA/B/E"/>
</dbReference>
<evidence type="ECO:0000256" key="8">
    <source>
        <dbReference type="SAM" id="Coils"/>
    </source>
</evidence>
<evidence type="ECO:0000256" key="1">
    <source>
        <dbReference type="ARBA" id="ARBA00004167"/>
    </source>
</evidence>
<name>A0AAQ4CNZ8_9CREN</name>
<keyword evidence="5" id="KW-1133">Transmembrane helix</keyword>
<protein>
    <recommendedName>
        <fullName evidence="11">Sec-independent protein translocase protein TatA</fullName>
    </recommendedName>
</protein>
<sequence>MISNVGDFLVVLVVFILLLAGDKNAGKTAKSIGKFLSQLRKSQEEFKNELIREINNIDDNVNNTNFRYIRNVSQDRVRELELRIKELQEELQRLKNNGGKN</sequence>
<evidence type="ECO:0008006" key="11">
    <source>
        <dbReference type="Google" id="ProtNLM"/>
    </source>
</evidence>
<organism evidence="9 10">
    <name type="scientific">Saccharolobus caldissimus</name>
    <dbReference type="NCBI Taxonomy" id="1702097"/>
    <lineage>
        <taxon>Archaea</taxon>
        <taxon>Thermoproteota</taxon>
        <taxon>Thermoprotei</taxon>
        <taxon>Sulfolobales</taxon>
        <taxon>Sulfolobaceae</taxon>
        <taxon>Saccharolobus</taxon>
    </lineage>
</organism>
<feature type="coiled-coil region" evidence="8">
    <location>
        <begin position="70"/>
        <end position="97"/>
    </location>
</feature>
<evidence type="ECO:0000256" key="7">
    <source>
        <dbReference type="ARBA" id="ARBA00023136"/>
    </source>
</evidence>
<keyword evidence="7" id="KW-0472">Membrane</keyword>
<evidence type="ECO:0000256" key="5">
    <source>
        <dbReference type="ARBA" id="ARBA00022989"/>
    </source>
</evidence>
<comment type="subcellular location">
    <subcellularLocation>
        <location evidence="1">Membrane</location>
        <topology evidence="1">Single-pass membrane protein</topology>
    </subcellularLocation>
</comment>
<evidence type="ECO:0000256" key="2">
    <source>
        <dbReference type="ARBA" id="ARBA00022448"/>
    </source>
</evidence>
<dbReference type="Proteomes" id="UP001319921">
    <property type="component" value="Chromosome"/>
</dbReference>
<accession>A0AAQ4CNZ8</accession>